<evidence type="ECO:0000313" key="3">
    <source>
        <dbReference type="Proteomes" id="UP000783390"/>
    </source>
</evidence>
<keyword evidence="2" id="KW-0378">Hydrolase</keyword>
<keyword evidence="3" id="KW-1185">Reference proteome</keyword>
<dbReference type="EMBL" id="JAGGJZ010000001">
    <property type="protein sequence ID" value="MBP1888475.1"/>
    <property type="molecule type" value="Genomic_DNA"/>
</dbReference>
<feature type="transmembrane region" description="Helical" evidence="1">
    <location>
        <begin position="75"/>
        <end position="93"/>
    </location>
</feature>
<sequence>MNYVLNVLAIAGMFYILDLFWRHSKLYKSIVSNKILNKRHTKVILTLVSIVLIVICIFLEKIFSGYLLGEDKVKLLIKGSSLLVLYFVTSLIFNDNYTEKTDSTN</sequence>
<dbReference type="RefSeq" id="WP_209795216.1">
    <property type="nucleotide sequence ID" value="NZ_JAGGJZ010000001.1"/>
</dbReference>
<keyword evidence="1" id="KW-1133">Transmembrane helix</keyword>
<keyword evidence="1" id="KW-0472">Membrane</keyword>
<dbReference type="GO" id="GO:0006508">
    <property type="term" value="P:proteolysis"/>
    <property type="evidence" value="ECO:0007669"/>
    <property type="project" value="UniProtKB-KW"/>
</dbReference>
<protein>
    <submittedName>
        <fullName evidence="2">Membrane protease YdiL (CAAX protease family)</fullName>
    </submittedName>
</protein>
<feature type="transmembrane region" description="Helical" evidence="1">
    <location>
        <begin position="6"/>
        <end position="22"/>
    </location>
</feature>
<accession>A0ABS4EWV3</accession>
<evidence type="ECO:0000313" key="2">
    <source>
        <dbReference type="EMBL" id="MBP1888475.1"/>
    </source>
</evidence>
<reference evidence="2 3" key="1">
    <citation type="submission" date="2021-03" db="EMBL/GenBank/DDBJ databases">
        <title>Genomic Encyclopedia of Type Strains, Phase IV (KMG-IV): sequencing the most valuable type-strain genomes for metagenomic binning, comparative biology and taxonomic classification.</title>
        <authorList>
            <person name="Goeker M."/>
        </authorList>
    </citation>
    <scope>NUCLEOTIDE SEQUENCE [LARGE SCALE GENOMIC DNA]</scope>
    <source>
        <strain evidence="2 3">DSM 3984</strain>
    </source>
</reference>
<name>A0ABS4EWV3_9CLOT</name>
<keyword evidence="1" id="KW-0812">Transmembrane</keyword>
<keyword evidence="2" id="KW-0645">Protease</keyword>
<feature type="transmembrane region" description="Helical" evidence="1">
    <location>
        <begin position="43"/>
        <end position="63"/>
    </location>
</feature>
<dbReference type="Proteomes" id="UP000783390">
    <property type="component" value="Unassembled WGS sequence"/>
</dbReference>
<comment type="caution">
    <text evidence="2">The sequence shown here is derived from an EMBL/GenBank/DDBJ whole genome shotgun (WGS) entry which is preliminary data.</text>
</comment>
<organism evidence="2 3">
    <name type="scientific">Clostridium moniliforme</name>
    <dbReference type="NCBI Taxonomy" id="39489"/>
    <lineage>
        <taxon>Bacteria</taxon>
        <taxon>Bacillati</taxon>
        <taxon>Bacillota</taxon>
        <taxon>Clostridia</taxon>
        <taxon>Eubacteriales</taxon>
        <taxon>Clostridiaceae</taxon>
        <taxon>Clostridium</taxon>
    </lineage>
</organism>
<proteinExistence type="predicted"/>
<dbReference type="GO" id="GO:0008233">
    <property type="term" value="F:peptidase activity"/>
    <property type="evidence" value="ECO:0007669"/>
    <property type="project" value="UniProtKB-KW"/>
</dbReference>
<gene>
    <name evidence="2" type="ORF">J2Z53_000054</name>
</gene>
<evidence type="ECO:0000256" key="1">
    <source>
        <dbReference type="SAM" id="Phobius"/>
    </source>
</evidence>